<evidence type="ECO:0000256" key="5">
    <source>
        <dbReference type="ARBA" id="ARBA00022840"/>
    </source>
</evidence>
<comment type="catalytic activity">
    <reaction evidence="7">
        <text>L-aspartate + L-glutamine + ATP + H2O = L-asparagine + L-glutamate + AMP + diphosphate + H(+)</text>
        <dbReference type="Rhea" id="RHEA:12228"/>
        <dbReference type="ChEBI" id="CHEBI:15377"/>
        <dbReference type="ChEBI" id="CHEBI:15378"/>
        <dbReference type="ChEBI" id="CHEBI:29985"/>
        <dbReference type="ChEBI" id="CHEBI:29991"/>
        <dbReference type="ChEBI" id="CHEBI:30616"/>
        <dbReference type="ChEBI" id="CHEBI:33019"/>
        <dbReference type="ChEBI" id="CHEBI:58048"/>
        <dbReference type="ChEBI" id="CHEBI:58359"/>
        <dbReference type="ChEBI" id="CHEBI:456215"/>
        <dbReference type="EC" id="6.3.5.4"/>
    </reaction>
</comment>
<dbReference type="Gene3D" id="3.40.50.620">
    <property type="entry name" value="HUPs"/>
    <property type="match status" value="1"/>
</dbReference>
<keyword evidence="5" id="KW-0067">ATP-binding</keyword>
<dbReference type="RefSeq" id="WP_048875380.1">
    <property type="nucleotide sequence ID" value="NZ_CP011126.1"/>
</dbReference>
<dbReference type="CDD" id="cd01991">
    <property type="entry name" value="Asn_synthase_B_C"/>
    <property type="match status" value="1"/>
</dbReference>
<dbReference type="PANTHER" id="PTHR43284:SF1">
    <property type="entry name" value="ASPARAGINE SYNTHETASE"/>
    <property type="match status" value="1"/>
</dbReference>
<dbReference type="PROSITE" id="PS51278">
    <property type="entry name" value="GATASE_TYPE_2"/>
    <property type="match status" value="1"/>
</dbReference>
<dbReference type="InterPro" id="IPR033738">
    <property type="entry name" value="AsnB_N"/>
</dbReference>
<evidence type="ECO:0000256" key="2">
    <source>
        <dbReference type="ARBA" id="ARBA00005752"/>
    </source>
</evidence>
<dbReference type="Pfam" id="PF00733">
    <property type="entry name" value="Asn_synthase"/>
    <property type="match status" value="1"/>
</dbReference>
<keyword evidence="4" id="KW-0547">Nucleotide-binding</keyword>
<evidence type="ECO:0000256" key="6">
    <source>
        <dbReference type="ARBA" id="ARBA00022962"/>
    </source>
</evidence>
<dbReference type="InterPro" id="IPR001962">
    <property type="entry name" value="Asn_synthase"/>
</dbReference>
<dbReference type="SUPFAM" id="SSF52402">
    <property type="entry name" value="Adenine nucleotide alpha hydrolases-like"/>
    <property type="match status" value="1"/>
</dbReference>
<sequence>MCGISGICNLNHFPNTNIKFHLEVMSNLLSHRGPDDVGSWCDSQHSIGLAHRRLSIIDLSASAHQPMIARNGNVIVFNGEIYNYIELREKLSHNWTFLTYSDTEVILAAYECYGDGFLKHLRGMFAFAIWDEKRQELICARDRFGIKPFYYTIVDNIFYFASETKALLPFLSELNINVNAFSEYLTFQYTLGSDTLFENIKQLMPGEYLLVSGKEIKCRKYWDVFYQIDYNHISPYFERRLQELLSESINLHLRSDVPVGTYLSGGIDSSLVTLQANAQQGEFSGLFHGRFTDYKGYDESYYAQIVADSIGQPLHIVDIKYTDFIENLTKIIYHMDFPVAGPGSFPQFMVAKKAAQHVKTLLGGQGADEIFGGYARYLIAYFEQCIKASIEGTSHSGHFVVTAESIIPNLQVLQEYKPLISEFWCKGLFEDLDQRYFRLIDRSTDMQNEIIWDELDKEAVNLKFMEIFNDSSRVGKKAYFDKMTRFDFKFLLPALLHIEDRMSMAHSLESRVPFLDHPLVEFVATIPADIKFPGGRMKHLLKNTYKNILPEILLNRRDKMGFPVPLKEWFSNELKGFLLDTFSTIKVKNRPFFNYKNVWDTIQNQQRQFSRKLWGLLSLEMWYQIFFDRHTEYKKMLNNKSIFTQEQK</sequence>
<evidence type="ECO:0000256" key="4">
    <source>
        <dbReference type="ARBA" id="ARBA00022741"/>
    </source>
</evidence>
<feature type="domain" description="Glutamine amidotransferase type-2" evidence="8">
    <location>
        <begin position="2"/>
        <end position="214"/>
    </location>
</feature>
<dbReference type="InterPro" id="IPR006426">
    <property type="entry name" value="Asn_synth_AEB"/>
</dbReference>
<dbReference type="InterPro" id="IPR029055">
    <property type="entry name" value="Ntn_hydrolases_N"/>
</dbReference>
<evidence type="ECO:0000256" key="1">
    <source>
        <dbReference type="ARBA" id="ARBA00005187"/>
    </source>
</evidence>
<name>A0ABN4HUL4_9COXI</name>
<dbReference type="SUPFAM" id="SSF56235">
    <property type="entry name" value="N-terminal nucleophile aminohydrolases (Ntn hydrolases)"/>
    <property type="match status" value="1"/>
</dbReference>
<dbReference type="InterPro" id="IPR051786">
    <property type="entry name" value="ASN_synthetase/amidase"/>
</dbReference>
<dbReference type="EMBL" id="CP011126">
    <property type="protein sequence ID" value="AKQ33748.1"/>
    <property type="molecule type" value="Genomic_DNA"/>
</dbReference>
<protein>
    <recommendedName>
        <fullName evidence="3">asparagine synthase (glutamine-hydrolyzing)</fullName>
        <ecNumber evidence="3">6.3.5.4</ecNumber>
    </recommendedName>
</protein>
<accession>A0ABN4HUL4</accession>
<evidence type="ECO:0000313" key="9">
    <source>
        <dbReference type="EMBL" id="AKQ33748.1"/>
    </source>
</evidence>
<evidence type="ECO:0000256" key="7">
    <source>
        <dbReference type="ARBA" id="ARBA00048741"/>
    </source>
</evidence>
<dbReference type="PIRSF" id="PIRSF001589">
    <property type="entry name" value="Asn_synthetase_glu-h"/>
    <property type="match status" value="1"/>
</dbReference>
<dbReference type="CDD" id="cd00712">
    <property type="entry name" value="AsnB"/>
    <property type="match status" value="1"/>
</dbReference>
<reference evidence="9 10" key="1">
    <citation type="journal article" date="2015" name="Genome Biol. Evol.">
        <title>Distinctive Genome Reduction Rates Revealed by Genomic Analyses of Two Coxiella-Like Endosymbionts in Ticks.</title>
        <authorList>
            <person name="Gottlieb Y."/>
            <person name="Lalzar I."/>
            <person name="Klasson L."/>
        </authorList>
    </citation>
    <scope>NUCLEOTIDE SEQUENCE [LARGE SCALE GENOMIC DNA]</scope>
    <source>
        <strain evidence="9 10">CRt</strain>
    </source>
</reference>
<gene>
    <name evidence="9" type="ORF">CleRT_10760</name>
</gene>
<dbReference type="InterPro" id="IPR014729">
    <property type="entry name" value="Rossmann-like_a/b/a_fold"/>
</dbReference>
<dbReference type="PANTHER" id="PTHR43284">
    <property type="entry name" value="ASPARAGINE SYNTHETASE (GLUTAMINE-HYDROLYZING)"/>
    <property type="match status" value="1"/>
</dbReference>
<organism evidence="9 10">
    <name type="scientific">Candidatus Coxiella mudrowiae</name>
    <dbReference type="NCBI Taxonomy" id="2054173"/>
    <lineage>
        <taxon>Bacteria</taxon>
        <taxon>Pseudomonadati</taxon>
        <taxon>Pseudomonadota</taxon>
        <taxon>Gammaproteobacteria</taxon>
        <taxon>Legionellales</taxon>
        <taxon>Coxiellaceae</taxon>
        <taxon>Coxiella</taxon>
    </lineage>
</organism>
<dbReference type="NCBIfam" id="TIGR01536">
    <property type="entry name" value="asn_synth_AEB"/>
    <property type="match status" value="1"/>
</dbReference>
<dbReference type="Gene3D" id="3.60.20.10">
    <property type="entry name" value="Glutamine Phosphoribosylpyrophosphate, subunit 1, domain 1"/>
    <property type="match status" value="1"/>
</dbReference>
<keyword evidence="6" id="KW-0315">Glutamine amidotransferase</keyword>
<dbReference type="InterPro" id="IPR017932">
    <property type="entry name" value="GATase_2_dom"/>
</dbReference>
<proteinExistence type="inferred from homology"/>
<dbReference type="Pfam" id="PF13537">
    <property type="entry name" value="GATase_7"/>
    <property type="match status" value="1"/>
</dbReference>
<dbReference type="Proteomes" id="UP000063965">
    <property type="component" value="Chromosome"/>
</dbReference>
<evidence type="ECO:0000256" key="3">
    <source>
        <dbReference type="ARBA" id="ARBA00012737"/>
    </source>
</evidence>
<keyword evidence="10" id="KW-1185">Reference proteome</keyword>
<comment type="pathway">
    <text evidence="1">Amino-acid biosynthesis; L-asparagine biosynthesis; L-asparagine from L-aspartate (L-Gln route): step 1/1.</text>
</comment>
<evidence type="ECO:0000259" key="8">
    <source>
        <dbReference type="PROSITE" id="PS51278"/>
    </source>
</evidence>
<comment type="similarity">
    <text evidence="2">Belongs to the asparagine synthetase family.</text>
</comment>
<dbReference type="EC" id="6.3.5.4" evidence="3"/>
<evidence type="ECO:0000313" key="10">
    <source>
        <dbReference type="Proteomes" id="UP000063965"/>
    </source>
</evidence>